<organism evidence="2 3">
    <name type="scientific">Rhizoclosmatium globosum</name>
    <dbReference type="NCBI Taxonomy" id="329046"/>
    <lineage>
        <taxon>Eukaryota</taxon>
        <taxon>Fungi</taxon>
        <taxon>Fungi incertae sedis</taxon>
        <taxon>Chytridiomycota</taxon>
        <taxon>Chytridiomycota incertae sedis</taxon>
        <taxon>Chytridiomycetes</taxon>
        <taxon>Chytridiales</taxon>
        <taxon>Chytriomycetaceae</taxon>
        <taxon>Rhizoclosmatium</taxon>
    </lineage>
</organism>
<protein>
    <submittedName>
        <fullName evidence="2">Uncharacterized protein</fullName>
    </submittedName>
</protein>
<keyword evidence="3" id="KW-1185">Reference proteome</keyword>
<gene>
    <name evidence="2" type="ORF">BCR33DRAFT_790247</name>
</gene>
<dbReference type="EMBL" id="MCGO01000055">
    <property type="protein sequence ID" value="ORY36469.1"/>
    <property type="molecule type" value="Genomic_DNA"/>
</dbReference>
<evidence type="ECO:0000256" key="1">
    <source>
        <dbReference type="SAM" id="Phobius"/>
    </source>
</evidence>
<dbReference type="AlphaFoldDB" id="A0A1Y2BNZ9"/>
<feature type="transmembrane region" description="Helical" evidence="1">
    <location>
        <begin position="50"/>
        <end position="67"/>
    </location>
</feature>
<accession>A0A1Y2BNZ9</accession>
<keyword evidence="1" id="KW-1133">Transmembrane helix</keyword>
<sequence>MNYQSRYSEEESLDFFVAPGSDNHRVLSLRWTVLFSSIATAFVLVHPSSVYLTAHIVLTGVFLWLNLSPVGMKGVGLNLSNVITGFYGLWAFLTAILLVLTAVF</sequence>
<proteinExistence type="predicted"/>
<feature type="transmembrane region" description="Helical" evidence="1">
    <location>
        <begin position="79"/>
        <end position="103"/>
    </location>
</feature>
<keyword evidence="1" id="KW-0472">Membrane</keyword>
<comment type="caution">
    <text evidence="2">The sequence shown here is derived from an EMBL/GenBank/DDBJ whole genome shotgun (WGS) entry which is preliminary data.</text>
</comment>
<reference evidence="2 3" key="1">
    <citation type="submission" date="2016-07" db="EMBL/GenBank/DDBJ databases">
        <title>Pervasive Adenine N6-methylation of Active Genes in Fungi.</title>
        <authorList>
            <consortium name="DOE Joint Genome Institute"/>
            <person name="Mondo S.J."/>
            <person name="Dannebaum R.O."/>
            <person name="Kuo R.C."/>
            <person name="Labutti K."/>
            <person name="Haridas S."/>
            <person name="Kuo A."/>
            <person name="Salamov A."/>
            <person name="Ahrendt S.R."/>
            <person name="Lipzen A."/>
            <person name="Sullivan W."/>
            <person name="Andreopoulos W.B."/>
            <person name="Clum A."/>
            <person name="Lindquist E."/>
            <person name="Daum C."/>
            <person name="Ramamoorthy G.K."/>
            <person name="Gryganskyi A."/>
            <person name="Culley D."/>
            <person name="Magnuson J.K."/>
            <person name="James T.Y."/>
            <person name="O'Malley M.A."/>
            <person name="Stajich J.E."/>
            <person name="Spatafora J.W."/>
            <person name="Visel A."/>
            <person name="Grigoriev I.V."/>
        </authorList>
    </citation>
    <scope>NUCLEOTIDE SEQUENCE [LARGE SCALE GENOMIC DNA]</scope>
    <source>
        <strain evidence="2 3">JEL800</strain>
    </source>
</reference>
<evidence type="ECO:0000313" key="2">
    <source>
        <dbReference type="EMBL" id="ORY36469.1"/>
    </source>
</evidence>
<name>A0A1Y2BNZ9_9FUNG</name>
<keyword evidence="1" id="KW-0812">Transmembrane</keyword>
<dbReference type="Proteomes" id="UP000193642">
    <property type="component" value="Unassembled WGS sequence"/>
</dbReference>
<evidence type="ECO:0000313" key="3">
    <source>
        <dbReference type="Proteomes" id="UP000193642"/>
    </source>
</evidence>